<evidence type="ECO:0000256" key="1">
    <source>
        <dbReference type="SAM" id="SignalP"/>
    </source>
</evidence>
<dbReference type="EMBL" id="PFFQ01000041">
    <property type="protein sequence ID" value="PIW16039.1"/>
    <property type="molecule type" value="Genomic_DNA"/>
</dbReference>
<sequence>MKKLILALSACLIAFPASAATTLTPVSQASSQSVGGNQTLSETLGDVTVSIRPVMEQEKTQVFHPNGGGRISENFSPYAFKNVIQTQVFQVSIANHSSKELGASQIRLSVSFNGLPMDYLSSGELMRQWRHYYYLNTNTVSGAPDFMEQERAIVAEKFIQTHGFWPQDVPPGGEIRGYLAIPPLKGMGALKVKVRHVGQNPQDFSFHFEAKNS</sequence>
<feature type="chain" id="PRO_5014992989" evidence="1">
    <location>
        <begin position="20"/>
        <end position="213"/>
    </location>
</feature>
<evidence type="ECO:0000313" key="2">
    <source>
        <dbReference type="EMBL" id="PIW16039.1"/>
    </source>
</evidence>
<dbReference type="AlphaFoldDB" id="A0A2M7G305"/>
<feature type="signal peptide" evidence="1">
    <location>
        <begin position="1"/>
        <end position="19"/>
    </location>
</feature>
<organism evidence="2 3">
    <name type="scientific">bacterium (Candidatus Blackallbacteria) CG17_big_fil_post_rev_8_21_14_2_50_48_46</name>
    <dbReference type="NCBI Taxonomy" id="2014261"/>
    <lineage>
        <taxon>Bacteria</taxon>
        <taxon>Candidatus Blackallbacteria</taxon>
    </lineage>
</organism>
<proteinExistence type="predicted"/>
<accession>A0A2M7G305</accession>
<reference evidence="2 3" key="1">
    <citation type="submission" date="2017-09" db="EMBL/GenBank/DDBJ databases">
        <title>Depth-based differentiation of microbial function through sediment-hosted aquifers and enrichment of novel symbionts in the deep terrestrial subsurface.</title>
        <authorList>
            <person name="Probst A.J."/>
            <person name="Ladd B."/>
            <person name="Jarett J.K."/>
            <person name="Geller-Mcgrath D.E."/>
            <person name="Sieber C.M."/>
            <person name="Emerson J.B."/>
            <person name="Anantharaman K."/>
            <person name="Thomas B.C."/>
            <person name="Malmstrom R."/>
            <person name="Stieglmeier M."/>
            <person name="Klingl A."/>
            <person name="Woyke T."/>
            <person name="Ryan C.M."/>
            <person name="Banfield J.F."/>
        </authorList>
    </citation>
    <scope>NUCLEOTIDE SEQUENCE [LARGE SCALE GENOMIC DNA]</scope>
    <source>
        <strain evidence="2">CG17_big_fil_post_rev_8_21_14_2_50_48_46</strain>
    </source>
</reference>
<protein>
    <submittedName>
        <fullName evidence="2">Uncharacterized protein</fullName>
    </submittedName>
</protein>
<dbReference type="Proteomes" id="UP000231019">
    <property type="component" value="Unassembled WGS sequence"/>
</dbReference>
<keyword evidence="1" id="KW-0732">Signal</keyword>
<comment type="caution">
    <text evidence="2">The sequence shown here is derived from an EMBL/GenBank/DDBJ whole genome shotgun (WGS) entry which is preliminary data.</text>
</comment>
<evidence type="ECO:0000313" key="3">
    <source>
        <dbReference type="Proteomes" id="UP000231019"/>
    </source>
</evidence>
<name>A0A2M7G305_9BACT</name>
<gene>
    <name evidence="2" type="ORF">COW36_15110</name>
</gene>